<accession>A0A4R4Z5L4</accession>
<sequence length="123" mass="13439">MRPDPWLVPHLDALRASVLAGFRFLHLPRFDDVLVLQGLRIAHGAMDMFRASSADDALAARFRVEDLESSSPQAVWHRYGPVAEAVRALLELPPHGSPGAPSLARSRSLWLPGDDLLRNGGLG</sequence>
<dbReference type="Proteomes" id="UP000294947">
    <property type="component" value="Unassembled WGS sequence"/>
</dbReference>
<name>A0A4R4Z5L4_9PSEU</name>
<protein>
    <submittedName>
        <fullName evidence="1">Uncharacterized protein</fullName>
    </submittedName>
</protein>
<evidence type="ECO:0000313" key="1">
    <source>
        <dbReference type="EMBL" id="TDD52289.1"/>
    </source>
</evidence>
<dbReference type="OrthoDB" id="3634287at2"/>
<dbReference type="EMBL" id="SMKW01000013">
    <property type="protein sequence ID" value="TDD52289.1"/>
    <property type="molecule type" value="Genomic_DNA"/>
</dbReference>
<dbReference type="AlphaFoldDB" id="A0A4R4Z5L4"/>
<comment type="caution">
    <text evidence="1">The sequence shown here is derived from an EMBL/GenBank/DDBJ whole genome shotgun (WGS) entry which is preliminary data.</text>
</comment>
<gene>
    <name evidence="1" type="ORF">E1288_12860</name>
</gene>
<keyword evidence="2" id="KW-1185">Reference proteome</keyword>
<proteinExistence type="predicted"/>
<evidence type="ECO:0000313" key="2">
    <source>
        <dbReference type="Proteomes" id="UP000294947"/>
    </source>
</evidence>
<reference evidence="1 2" key="1">
    <citation type="submission" date="2019-03" db="EMBL/GenBank/DDBJ databases">
        <title>Draft genome sequences of novel Actinobacteria.</title>
        <authorList>
            <person name="Sahin N."/>
            <person name="Ay H."/>
            <person name="Saygin H."/>
        </authorList>
    </citation>
    <scope>NUCLEOTIDE SEQUENCE [LARGE SCALE GENOMIC DNA]</scope>
    <source>
        <strain evidence="1 2">7K502</strain>
    </source>
</reference>
<organism evidence="1 2">
    <name type="scientific">Saccharopolyspora elongata</name>
    <dbReference type="NCBI Taxonomy" id="2530387"/>
    <lineage>
        <taxon>Bacteria</taxon>
        <taxon>Bacillati</taxon>
        <taxon>Actinomycetota</taxon>
        <taxon>Actinomycetes</taxon>
        <taxon>Pseudonocardiales</taxon>
        <taxon>Pseudonocardiaceae</taxon>
        <taxon>Saccharopolyspora</taxon>
    </lineage>
</organism>